<reference evidence="2" key="1">
    <citation type="submission" date="2020-02" db="EMBL/GenBank/DDBJ databases">
        <authorList>
            <person name="Meier V. D."/>
        </authorList>
    </citation>
    <scope>NUCLEOTIDE SEQUENCE</scope>
    <source>
        <strain evidence="2">AVDCRST_MAG31</strain>
    </source>
</reference>
<evidence type="ECO:0000313" key="2">
    <source>
        <dbReference type="EMBL" id="CAA9526365.1"/>
    </source>
</evidence>
<feature type="compositionally biased region" description="Low complexity" evidence="1">
    <location>
        <begin position="209"/>
        <end position="218"/>
    </location>
</feature>
<feature type="non-terminal residue" evidence="2">
    <location>
        <position position="286"/>
    </location>
</feature>
<feature type="compositionally biased region" description="Basic residues" evidence="1">
    <location>
        <begin position="170"/>
        <end position="192"/>
    </location>
</feature>
<feature type="region of interest" description="Disordered" evidence="1">
    <location>
        <begin position="1"/>
        <end position="22"/>
    </location>
</feature>
<keyword evidence="2" id="KW-0808">Transferase</keyword>
<dbReference type="GO" id="GO:0032259">
    <property type="term" value="P:methylation"/>
    <property type="evidence" value="ECO:0007669"/>
    <property type="project" value="UniProtKB-KW"/>
</dbReference>
<dbReference type="GO" id="GO:0008168">
    <property type="term" value="F:methyltransferase activity"/>
    <property type="evidence" value="ECO:0007669"/>
    <property type="project" value="UniProtKB-KW"/>
</dbReference>
<protein>
    <submittedName>
        <fullName evidence="2">SAM-dependent methyltransferase</fullName>
    </submittedName>
</protein>
<accession>A0A6J4TLJ3</accession>
<dbReference type="AlphaFoldDB" id="A0A6J4TLJ3"/>
<sequence>ERPPHPGCGALGRLGPGRQRQWPQARAIWPGTGDPARTAGDVVASRVRLAGRCRVLARQRRGGRRPLGPAPAGATDLAAGPRSRPLPRLVDAIPPPRLLPRHGTAMGLDARPGGWRGDHEPVRLHRRRHPAAERSRRAHGPCGCFQEERGGRPGQRRPVRSGRPAAPLARRGRRQIHRARGAARPALRRHPARSAQVRPRPDGRGVAAGGASRALAGRLPPLARREQPLPGANGLRRAHVGAGDWRAGAADPRRSRRHGGMRRDGGARGTSRPAAADRHLRAVEPL</sequence>
<feature type="non-terminal residue" evidence="2">
    <location>
        <position position="1"/>
    </location>
</feature>
<evidence type="ECO:0000256" key="1">
    <source>
        <dbReference type="SAM" id="MobiDB-lite"/>
    </source>
</evidence>
<keyword evidence="2" id="KW-0489">Methyltransferase</keyword>
<proteinExistence type="predicted"/>
<gene>
    <name evidence="2" type="ORF">AVDCRST_MAG31-1965</name>
</gene>
<feature type="compositionally biased region" description="Basic and acidic residues" evidence="1">
    <location>
        <begin position="275"/>
        <end position="286"/>
    </location>
</feature>
<feature type="region of interest" description="Disordered" evidence="1">
    <location>
        <begin position="58"/>
        <end position="286"/>
    </location>
</feature>
<dbReference type="EMBL" id="CADCWA010000158">
    <property type="protein sequence ID" value="CAA9526365.1"/>
    <property type="molecule type" value="Genomic_DNA"/>
</dbReference>
<organism evidence="2">
    <name type="scientific">uncultured Sphingomonas sp</name>
    <dbReference type="NCBI Taxonomy" id="158754"/>
    <lineage>
        <taxon>Bacteria</taxon>
        <taxon>Pseudomonadati</taxon>
        <taxon>Pseudomonadota</taxon>
        <taxon>Alphaproteobacteria</taxon>
        <taxon>Sphingomonadales</taxon>
        <taxon>Sphingomonadaceae</taxon>
        <taxon>Sphingomonas</taxon>
        <taxon>environmental samples</taxon>
    </lineage>
</organism>
<name>A0A6J4TLJ3_9SPHN</name>